<dbReference type="EMBL" id="JACBXQ010000003">
    <property type="protein sequence ID" value="MBG9986363.1"/>
    <property type="molecule type" value="Genomic_DNA"/>
</dbReference>
<organism evidence="5 6">
    <name type="scientific">Facklamia lactis</name>
    <dbReference type="NCBI Taxonomy" id="2749967"/>
    <lineage>
        <taxon>Bacteria</taxon>
        <taxon>Bacillati</taxon>
        <taxon>Bacillota</taxon>
        <taxon>Bacilli</taxon>
        <taxon>Lactobacillales</taxon>
        <taxon>Aerococcaceae</taxon>
        <taxon>Facklamia</taxon>
    </lineage>
</organism>
<reference evidence="5 6" key="1">
    <citation type="submission" date="2020-07" db="EMBL/GenBank/DDBJ databases">
        <title>Facklamia lactis sp. nov., isolated from raw milk.</title>
        <authorList>
            <person name="Doll E.V."/>
            <person name="Huptas C."/>
            <person name="Staib L."/>
            <person name="Wenning M."/>
            <person name="Scherer S."/>
        </authorList>
    </citation>
    <scope>NUCLEOTIDE SEQUENCE [LARGE SCALE GENOMIC DNA]</scope>
    <source>
        <strain evidence="5 6">DSM 111018</strain>
    </source>
</reference>
<comment type="similarity">
    <text evidence="2">Belongs to the bacterial solute-binding protein 2 family.</text>
</comment>
<comment type="subcellular location">
    <subcellularLocation>
        <location evidence="1">Cell envelope</location>
    </subcellularLocation>
</comment>
<keyword evidence="3" id="KW-0732">Signal</keyword>
<dbReference type="PANTHER" id="PTHR46847:SF1">
    <property type="entry name" value="D-ALLOSE-BINDING PERIPLASMIC PROTEIN-RELATED"/>
    <property type="match status" value="1"/>
</dbReference>
<evidence type="ECO:0000259" key="4">
    <source>
        <dbReference type="Pfam" id="PF13407"/>
    </source>
</evidence>
<name>A0ABS0LQK7_9LACT</name>
<protein>
    <submittedName>
        <fullName evidence="5">Substrate-binding domain-containing protein</fullName>
    </submittedName>
</protein>
<evidence type="ECO:0000313" key="6">
    <source>
        <dbReference type="Proteomes" id="UP000721415"/>
    </source>
</evidence>
<dbReference type="InterPro" id="IPR025997">
    <property type="entry name" value="SBP_2_dom"/>
</dbReference>
<feature type="domain" description="Periplasmic binding protein" evidence="4">
    <location>
        <begin position="33"/>
        <end position="287"/>
    </location>
</feature>
<proteinExistence type="inferred from homology"/>
<dbReference type="RefSeq" id="WP_197115288.1">
    <property type="nucleotide sequence ID" value="NZ_JACBXQ010000003.1"/>
</dbReference>
<accession>A0ABS0LQK7</accession>
<evidence type="ECO:0000256" key="1">
    <source>
        <dbReference type="ARBA" id="ARBA00004196"/>
    </source>
</evidence>
<sequence>MKYVNKVVAAMLMMGAILGMITLHVEAQDKYTIGLSMNTQTNPFFVTVTEGVKDAAEELGIELIVTDAQNSPETQLTDIENILAKSPDALIIDPTDSDAIIPAVELANEAGVPVFTMDRQTNGGEVISHIGYDAIKSGKLAGEYLVEQLGGKGKVVELQGIMGTNVAQDRSEGFNSIISENPDMEIVSQQSANFDRAEALTVMENILTANPEINGLYAANDEMLLGAMEAIEAAGRTDEIIVIGCDGLDETLEGIKGGSINATVAEPPYFLGESILKVAYDHLEGKKIEEMVLLDNEVVTQDNVDAHLE</sequence>
<keyword evidence="6" id="KW-1185">Reference proteome</keyword>
<evidence type="ECO:0000256" key="2">
    <source>
        <dbReference type="ARBA" id="ARBA00007639"/>
    </source>
</evidence>
<evidence type="ECO:0000256" key="3">
    <source>
        <dbReference type="ARBA" id="ARBA00022729"/>
    </source>
</evidence>
<dbReference type="PANTHER" id="PTHR46847">
    <property type="entry name" value="D-ALLOSE-BINDING PERIPLASMIC PROTEIN-RELATED"/>
    <property type="match status" value="1"/>
</dbReference>
<comment type="caution">
    <text evidence="5">The sequence shown here is derived from an EMBL/GenBank/DDBJ whole genome shotgun (WGS) entry which is preliminary data.</text>
</comment>
<dbReference type="SUPFAM" id="SSF53822">
    <property type="entry name" value="Periplasmic binding protein-like I"/>
    <property type="match status" value="1"/>
</dbReference>
<dbReference type="InterPro" id="IPR028082">
    <property type="entry name" value="Peripla_BP_I"/>
</dbReference>
<dbReference type="Gene3D" id="3.40.50.2300">
    <property type="match status" value="2"/>
</dbReference>
<dbReference type="Pfam" id="PF13407">
    <property type="entry name" value="Peripla_BP_4"/>
    <property type="match status" value="1"/>
</dbReference>
<dbReference type="Proteomes" id="UP000721415">
    <property type="component" value="Unassembled WGS sequence"/>
</dbReference>
<evidence type="ECO:0000313" key="5">
    <source>
        <dbReference type="EMBL" id="MBG9986363.1"/>
    </source>
</evidence>
<gene>
    <name evidence="5" type="ORF">HZY91_05580</name>
</gene>